<keyword evidence="3" id="KW-0804">Transcription</keyword>
<dbReference type="PRINTS" id="PR00035">
    <property type="entry name" value="HTHGNTR"/>
</dbReference>
<dbReference type="GO" id="GO:0003677">
    <property type="term" value="F:DNA binding"/>
    <property type="evidence" value="ECO:0007669"/>
    <property type="project" value="UniProtKB-KW"/>
</dbReference>
<dbReference type="Gene3D" id="1.20.120.530">
    <property type="entry name" value="GntR ligand-binding domain-like"/>
    <property type="match status" value="1"/>
</dbReference>
<keyword evidence="6" id="KW-1185">Reference proteome</keyword>
<dbReference type="SMART" id="SM00895">
    <property type="entry name" value="FCD"/>
    <property type="match status" value="1"/>
</dbReference>
<evidence type="ECO:0000256" key="3">
    <source>
        <dbReference type="ARBA" id="ARBA00023163"/>
    </source>
</evidence>
<feature type="domain" description="HTH gntR-type" evidence="4">
    <location>
        <begin position="15"/>
        <end position="85"/>
    </location>
</feature>
<dbReference type="GO" id="GO:0003700">
    <property type="term" value="F:DNA-binding transcription factor activity"/>
    <property type="evidence" value="ECO:0007669"/>
    <property type="project" value="InterPro"/>
</dbReference>
<dbReference type="SUPFAM" id="SSF48008">
    <property type="entry name" value="GntR ligand-binding domain-like"/>
    <property type="match status" value="1"/>
</dbReference>
<organism evidence="5 6">
    <name type="scientific">Salipiger marinus</name>
    <dbReference type="NCBI Taxonomy" id="555512"/>
    <lineage>
        <taxon>Bacteria</taxon>
        <taxon>Pseudomonadati</taxon>
        <taxon>Pseudomonadota</taxon>
        <taxon>Alphaproteobacteria</taxon>
        <taxon>Rhodobacterales</taxon>
        <taxon>Roseobacteraceae</taxon>
        <taxon>Salipiger</taxon>
    </lineage>
</organism>
<dbReference type="Proteomes" id="UP000199093">
    <property type="component" value="Unassembled WGS sequence"/>
</dbReference>
<dbReference type="SUPFAM" id="SSF46785">
    <property type="entry name" value="Winged helix' DNA-binding domain"/>
    <property type="match status" value="1"/>
</dbReference>
<dbReference type="SMART" id="SM00345">
    <property type="entry name" value="HTH_GNTR"/>
    <property type="match status" value="1"/>
</dbReference>
<evidence type="ECO:0000259" key="4">
    <source>
        <dbReference type="PROSITE" id="PS50949"/>
    </source>
</evidence>
<keyword evidence="1" id="KW-0805">Transcription regulation</keyword>
<evidence type="ECO:0000256" key="2">
    <source>
        <dbReference type="ARBA" id="ARBA00023125"/>
    </source>
</evidence>
<dbReference type="Pfam" id="PF00392">
    <property type="entry name" value="GntR"/>
    <property type="match status" value="1"/>
</dbReference>
<keyword evidence="2" id="KW-0238">DNA-binding</keyword>
<dbReference type="InterPro" id="IPR036388">
    <property type="entry name" value="WH-like_DNA-bd_sf"/>
</dbReference>
<dbReference type="InterPro" id="IPR000524">
    <property type="entry name" value="Tscrpt_reg_HTH_GntR"/>
</dbReference>
<dbReference type="PANTHER" id="PTHR43537:SF24">
    <property type="entry name" value="GLUCONATE OPERON TRANSCRIPTIONAL REPRESSOR"/>
    <property type="match status" value="1"/>
</dbReference>
<dbReference type="InterPro" id="IPR011711">
    <property type="entry name" value="GntR_C"/>
</dbReference>
<evidence type="ECO:0000313" key="6">
    <source>
        <dbReference type="Proteomes" id="UP000199093"/>
    </source>
</evidence>
<name>A0A1G8KXZ0_9RHOB</name>
<evidence type="ECO:0000256" key="1">
    <source>
        <dbReference type="ARBA" id="ARBA00023015"/>
    </source>
</evidence>
<dbReference type="PROSITE" id="PS50949">
    <property type="entry name" value="HTH_GNTR"/>
    <property type="match status" value="1"/>
</dbReference>
<dbReference type="STRING" id="555512.SAMN04487993_1005160"/>
<dbReference type="InterPro" id="IPR036390">
    <property type="entry name" value="WH_DNA-bd_sf"/>
</dbReference>
<accession>A0A1G8KXZ0</accession>
<dbReference type="Gene3D" id="1.10.10.10">
    <property type="entry name" value="Winged helix-like DNA-binding domain superfamily/Winged helix DNA-binding domain"/>
    <property type="match status" value="1"/>
</dbReference>
<dbReference type="OrthoDB" id="9028214at2"/>
<proteinExistence type="predicted"/>
<gene>
    <name evidence="5" type="ORF">SAMN04487993_1005160</name>
</gene>
<dbReference type="AlphaFoldDB" id="A0A1G8KXZ0"/>
<dbReference type="EMBL" id="FNEJ01000005">
    <property type="protein sequence ID" value="SDI48294.1"/>
    <property type="molecule type" value="Genomic_DNA"/>
</dbReference>
<evidence type="ECO:0000313" key="5">
    <source>
        <dbReference type="EMBL" id="SDI48294.1"/>
    </source>
</evidence>
<dbReference type="RefSeq" id="WP_089845476.1">
    <property type="nucleotide sequence ID" value="NZ_FNEJ01000005.1"/>
</dbReference>
<dbReference type="PANTHER" id="PTHR43537">
    <property type="entry name" value="TRANSCRIPTIONAL REGULATOR, GNTR FAMILY"/>
    <property type="match status" value="1"/>
</dbReference>
<dbReference type="Pfam" id="PF07729">
    <property type="entry name" value="FCD"/>
    <property type="match status" value="1"/>
</dbReference>
<dbReference type="InterPro" id="IPR008920">
    <property type="entry name" value="TF_FadR/GntR_C"/>
</dbReference>
<protein>
    <submittedName>
        <fullName evidence="5">Transcriptional regulator, GntR family</fullName>
    </submittedName>
</protein>
<sequence length="251" mass="27132">MALRGELQTGGIVRDGLSRQVADQLRAAIVEGRLKVDDRLPNEDGLAQHFGVSRATIREALKILAAQNLIRSRRGPAGGTFVSRPDPQGLGSAIADAAMLLVGTGDIGMEDMLTARAETEAVCCRLAARARTADDLAALRAELALQRDPTLRDEEFCASDLRFHRALVQATHNPPLKLMMYAVIESFIPVTNMLIYRDHERRLSVDLHEAITDAVAAGDGPRAAELMARHLEGMRGLLTATLDRRAAGPAV</sequence>
<reference evidence="5 6" key="1">
    <citation type="submission" date="2016-10" db="EMBL/GenBank/DDBJ databases">
        <authorList>
            <person name="de Groot N.N."/>
        </authorList>
    </citation>
    <scope>NUCLEOTIDE SEQUENCE [LARGE SCALE GENOMIC DNA]</scope>
    <source>
        <strain evidence="5 6">DSM 26424</strain>
    </source>
</reference>
<dbReference type="CDD" id="cd07377">
    <property type="entry name" value="WHTH_GntR"/>
    <property type="match status" value="1"/>
</dbReference>